<dbReference type="PANTHER" id="PTHR10196:SF68">
    <property type="entry name" value="GLYCEROL KINASE 5-RELATED"/>
    <property type="match status" value="1"/>
</dbReference>
<evidence type="ECO:0000256" key="1">
    <source>
        <dbReference type="ARBA" id="ARBA00009156"/>
    </source>
</evidence>
<organism evidence="7">
    <name type="scientific">Archaeoglobus fulgidus</name>
    <dbReference type="NCBI Taxonomy" id="2234"/>
    <lineage>
        <taxon>Archaea</taxon>
        <taxon>Methanobacteriati</taxon>
        <taxon>Methanobacteriota</taxon>
        <taxon>Archaeoglobi</taxon>
        <taxon>Archaeoglobales</taxon>
        <taxon>Archaeoglobaceae</taxon>
        <taxon>Archaeoglobus</taxon>
    </lineage>
</organism>
<dbReference type="GO" id="GO:0016773">
    <property type="term" value="F:phosphotransferase activity, alcohol group as acceptor"/>
    <property type="evidence" value="ECO:0007669"/>
    <property type="project" value="InterPro"/>
</dbReference>
<dbReference type="InterPro" id="IPR043129">
    <property type="entry name" value="ATPase_NBD"/>
</dbReference>
<comment type="similarity">
    <text evidence="1 4">Belongs to the FGGY kinase family.</text>
</comment>
<dbReference type="PANTHER" id="PTHR10196">
    <property type="entry name" value="SUGAR KINASE"/>
    <property type="match status" value="1"/>
</dbReference>
<dbReference type="GO" id="GO:0046167">
    <property type="term" value="P:glycerol-3-phosphate biosynthetic process"/>
    <property type="evidence" value="ECO:0007669"/>
    <property type="project" value="TreeGrafter"/>
</dbReference>
<sequence length="492" mass="55471">MIGVIDAGTTTVKLAIYDERMLVALKKEPVIKYNPKPGFVEFDAEDLARKCQMFADMAIDEYNVEAIAITNQRTTAVLWDGKTGRAVFNALGWQDMRGNALSEEMNRDATIRMARTAGMIARGVVKLLPTLKNKRRVKWLITLSRLSIRPNHTSVKLCWMLRELGEKKEKYELKAGTVDSWIVYRLTGEHLTDYSNAAATGLYDSYYMRWSEPILEIVGADEEMLPKTLESDRIFGEYRNVPITGVIADQSASLYALGCWEKGELKVTNGTGTFVDLNVGEEPEASTGGLLPLIAWKLKSETRYMMEGMLFYSGSAVEKLKEIGIYDDVAKTSEMAFKSRNEDMLLIPSFTGLATPYYVSMPGLLYGISNAMTREDIAKALLESLAFRIAEIVDIMKKEFPVELKRIRCDGEMSSNDFFLQRIADVTGIPVERGAILSGTSFGAHLVAGRAIGKWNRDFCMPFSDVFERKEDIRDKYEKWKKLLNIAMKIKL</sequence>
<comment type="caution">
    <text evidence="7">The sequence shown here is derived from an EMBL/GenBank/DDBJ whole genome shotgun (WGS) entry which is preliminary data.</text>
</comment>
<evidence type="ECO:0000256" key="4">
    <source>
        <dbReference type="RuleBase" id="RU003733"/>
    </source>
</evidence>
<reference evidence="7" key="1">
    <citation type="journal article" date="2020" name="mSystems">
        <title>Genome- and Community-Level Interaction Insights into Carbon Utilization and Element Cycling Functions of Hydrothermarchaeota in Hydrothermal Sediment.</title>
        <authorList>
            <person name="Zhou Z."/>
            <person name="Liu Y."/>
            <person name="Xu W."/>
            <person name="Pan J."/>
            <person name="Luo Z.H."/>
            <person name="Li M."/>
        </authorList>
    </citation>
    <scope>NUCLEOTIDE SEQUENCE [LARGE SCALE GENOMIC DNA]</scope>
    <source>
        <strain evidence="7">SpSt-87</strain>
    </source>
</reference>
<dbReference type="PIRSF" id="PIRSF000538">
    <property type="entry name" value="GlpK"/>
    <property type="match status" value="1"/>
</dbReference>
<dbReference type="AlphaFoldDB" id="A0A7C3MC17"/>
<accession>A0A7C3MC17</accession>
<dbReference type="Gene3D" id="3.30.420.40">
    <property type="match status" value="2"/>
</dbReference>
<dbReference type="InterPro" id="IPR018485">
    <property type="entry name" value="FGGY_C"/>
</dbReference>
<dbReference type="Pfam" id="PF00370">
    <property type="entry name" value="FGGY_N"/>
    <property type="match status" value="2"/>
</dbReference>
<dbReference type="GO" id="GO:0006071">
    <property type="term" value="P:glycerol metabolic process"/>
    <property type="evidence" value="ECO:0007669"/>
    <property type="project" value="TreeGrafter"/>
</dbReference>
<protein>
    <recommendedName>
        <fullName evidence="8">Glycerol kinase</fullName>
    </recommendedName>
</protein>
<feature type="domain" description="Carbohydrate kinase FGGY C-terminal" evidence="6">
    <location>
        <begin position="266"/>
        <end position="451"/>
    </location>
</feature>
<dbReference type="InterPro" id="IPR018483">
    <property type="entry name" value="Carb_kinase_FGGY_CS"/>
</dbReference>
<dbReference type="InterPro" id="IPR000577">
    <property type="entry name" value="Carb_kinase_FGGY"/>
</dbReference>
<evidence type="ECO:0000259" key="6">
    <source>
        <dbReference type="Pfam" id="PF02782"/>
    </source>
</evidence>
<evidence type="ECO:0000256" key="3">
    <source>
        <dbReference type="ARBA" id="ARBA00022777"/>
    </source>
</evidence>
<keyword evidence="2 4" id="KW-0808">Transferase</keyword>
<dbReference type="InterPro" id="IPR018484">
    <property type="entry name" value="FGGY_N"/>
</dbReference>
<proteinExistence type="inferred from homology"/>
<dbReference type="EMBL" id="DTLB01000042">
    <property type="protein sequence ID" value="HFW32713.1"/>
    <property type="molecule type" value="Genomic_DNA"/>
</dbReference>
<dbReference type="GO" id="GO:0016301">
    <property type="term" value="F:kinase activity"/>
    <property type="evidence" value="ECO:0007669"/>
    <property type="project" value="UniProtKB-KW"/>
</dbReference>
<evidence type="ECO:0008006" key="8">
    <source>
        <dbReference type="Google" id="ProtNLM"/>
    </source>
</evidence>
<dbReference type="Pfam" id="PF02782">
    <property type="entry name" value="FGGY_C"/>
    <property type="match status" value="1"/>
</dbReference>
<evidence type="ECO:0000313" key="7">
    <source>
        <dbReference type="EMBL" id="HFW32713.1"/>
    </source>
</evidence>
<dbReference type="PROSITE" id="PS00445">
    <property type="entry name" value="FGGY_KINASES_2"/>
    <property type="match status" value="1"/>
</dbReference>
<feature type="domain" description="Carbohydrate kinase FGGY N-terminal" evidence="5">
    <location>
        <begin position="1"/>
        <end position="111"/>
    </location>
</feature>
<dbReference type="SUPFAM" id="SSF53067">
    <property type="entry name" value="Actin-like ATPase domain"/>
    <property type="match status" value="2"/>
</dbReference>
<dbReference type="GO" id="GO:0006641">
    <property type="term" value="P:triglyceride metabolic process"/>
    <property type="evidence" value="ECO:0007669"/>
    <property type="project" value="TreeGrafter"/>
</dbReference>
<evidence type="ECO:0000259" key="5">
    <source>
        <dbReference type="Pfam" id="PF00370"/>
    </source>
</evidence>
<name>A0A7C3MC17_ARCFL</name>
<gene>
    <name evidence="7" type="ORF">ENW66_07180</name>
</gene>
<feature type="domain" description="Carbohydrate kinase FGGY N-terminal" evidence="5">
    <location>
        <begin position="130"/>
        <end position="240"/>
    </location>
</feature>
<keyword evidence="3 4" id="KW-0418">Kinase</keyword>
<evidence type="ECO:0000256" key="2">
    <source>
        <dbReference type="ARBA" id="ARBA00022679"/>
    </source>
</evidence>